<dbReference type="KEGG" id="mcal:110287443"/>
<dbReference type="Proteomes" id="UP000515126">
    <property type="component" value="Chromosome X"/>
</dbReference>
<organism evidence="6 7">
    <name type="scientific">Mus caroli</name>
    <name type="common">Ryukyu mouse</name>
    <name type="synonym">Ricefield mouse</name>
    <dbReference type="NCBI Taxonomy" id="10089"/>
    <lineage>
        <taxon>Eukaryota</taxon>
        <taxon>Metazoa</taxon>
        <taxon>Chordata</taxon>
        <taxon>Craniata</taxon>
        <taxon>Vertebrata</taxon>
        <taxon>Euteleostomi</taxon>
        <taxon>Mammalia</taxon>
        <taxon>Eutheria</taxon>
        <taxon>Euarchontoglires</taxon>
        <taxon>Glires</taxon>
        <taxon>Rodentia</taxon>
        <taxon>Myomorpha</taxon>
        <taxon>Muroidea</taxon>
        <taxon>Muridae</taxon>
        <taxon>Murinae</taxon>
        <taxon>Mus</taxon>
        <taxon>Mus</taxon>
    </lineage>
</organism>
<gene>
    <name evidence="7" type="primary">LOC110287443</name>
</gene>
<sequence length="177" mass="20725">MMRVIILLLTLHVLGVSSVMKNKSLKKKIEGPWQTIYLAASTKEKINEGSPLRTYFRLILCGKRCNQVYLYFYIKKETKCQLHKVIGRKKQEVYYAQYEGDTAFMLKMVNEKILLFHYFNMNRKNDITRVAGVLAKGKQLNKEEMAEFMNLVEEMGIEEENVQRIMDTDNCPSNIKP</sequence>
<protein>
    <submittedName>
        <fullName evidence="7">Probasin</fullName>
    </submittedName>
</protein>
<name>A0A6P5P0X9_MUSCR</name>
<dbReference type="RefSeq" id="XP_021009721.1">
    <property type="nucleotide sequence ID" value="XM_021154062.1"/>
</dbReference>
<dbReference type="Gene3D" id="2.40.128.20">
    <property type="match status" value="1"/>
</dbReference>
<evidence type="ECO:0000313" key="7">
    <source>
        <dbReference type="RefSeq" id="XP_021009721.1"/>
    </source>
</evidence>
<comment type="subcellular location">
    <subcellularLocation>
        <location evidence="1">Secreted</location>
    </subcellularLocation>
</comment>
<evidence type="ECO:0000256" key="3">
    <source>
        <dbReference type="ARBA" id="ARBA00022525"/>
    </source>
</evidence>
<dbReference type="InterPro" id="IPR000566">
    <property type="entry name" value="Lipocln_cytosolic_FA-bd_dom"/>
</dbReference>
<dbReference type="InterPro" id="IPR012674">
    <property type="entry name" value="Calycin"/>
</dbReference>
<keyword evidence="6" id="KW-1185">Reference proteome</keyword>
<proteinExistence type="inferred from homology"/>
<keyword evidence="3" id="KW-0964">Secreted</keyword>
<comment type="similarity">
    <text evidence="2">Belongs to the calycin superfamily. Lipocalin family.</text>
</comment>
<dbReference type="GO" id="GO:0005549">
    <property type="term" value="F:odorant binding"/>
    <property type="evidence" value="ECO:0007669"/>
    <property type="project" value="TreeGrafter"/>
</dbReference>
<accession>A0A6P5P0X9</accession>
<dbReference type="Pfam" id="PF00061">
    <property type="entry name" value="Lipocalin"/>
    <property type="match status" value="1"/>
</dbReference>
<feature type="chain" id="PRO_5028145820" evidence="4">
    <location>
        <begin position="19"/>
        <end position="177"/>
    </location>
</feature>
<feature type="domain" description="Lipocalin/cytosolic fatty-acid binding" evidence="5">
    <location>
        <begin position="31"/>
        <end position="169"/>
    </location>
</feature>
<evidence type="ECO:0000256" key="4">
    <source>
        <dbReference type="SAM" id="SignalP"/>
    </source>
</evidence>
<dbReference type="InterPro" id="IPR002448">
    <property type="entry name" value="OBP-like"/>
</dbReference>
<dbReference type="AlphaFoldDB" id="A0A6P5P0X9"/>
<dbReference type="SUPFAM" id="SSF50814">
    <property type="entry name" value="Lipocalins"/>
    <property type="match status" value="1"/>
</dbReference>
<dbReference type="GO" id="GO:0036094">
    <property type="term" value="F:small molecule binding"/>
    <property type="evidence" value="ECO:0007669"/>
    <property type="project" value="InterPro"/>
</dbReference>
<evidence type="ECO:0000313" key="6">
    <source>
        <dbReference type="Proteomes" id="UP000515126"/>
    </source>
</evidence>
<dbReference type="InterPro" id="IPR002345">
    <property type="entry name" value="Lipocalin"/>
</dbReference>
<dbReference type="PANTHER" id="PTHR11430:SF132">
    <property type="entry name" value="PROBASIN"/>
    <property type="match status" value="1"/>
</dbReference>
<dbReference type="GeneID" id="110287443"/>
<dbReference type="PRINTS" id="PR01173">
    <property type="entry name" value="ODORANTBNDNG"/>
</dbReference>
<evidence type="ECO:0000256" key="1">
    <source>
        <dbReference type="ARBA" id="ARBA00004613"/>
    </source>
</evidence>
<feature type="signal peptide" evidence="4">
    <location>
        <begin position="1"/>
        <end position="18"/>
    </location>
</feature>
<keyword evidence="4" id="KW-0732">Signal</keyword>
<evidence type="ECO:0000259" key="5">
    <source>
        <dbReference type="Pfam" id="PF00061"/>
    </source>
</evidence>
<evidence type="ECO:0000256" key="2">
    <source>
        <dbReference type="ARBA" id="ARBA00006889"/>
    </source>
</evidence>
<dbReference type="PANTHER" id="PTHR11430">
    <property type="entry name" value="LIPOCALIN"/>
    <property type="match status" value="1"/>
</dbReference>
<reference evidence="7" key="1">
    <citation type="submission" date="2025-08" db="UniProtKB">
        <authorList>
            <consortium name="RefSeq"/>
        </authorList>
    </citation>
    <scope>IDENTIFICATION</scope>
</reference>
<dbReference type="GO" id="GO:0005615">
    <property type="term" value="C:extracellular space"/>
    <property type="evidence" value="ECO:0007669"/>
    <property type="project" value="TreeGrafter"/>
</dbReference>
<dbReference type="CDD" id="cd19427">
    <property type="entry name" value="lipocalin_OBP-like"/>
    <property type="match status" value="1"/>
</dbReference>